<keyword evidence="1" id="KW-0175">Coiled coil</keyword>
<proteinExistence type="predicted"/>
<keyword evidence="4" id="KW-1185">Reference proteome</keyword>
<dbReference type="PANTHER" id="PTHR15917">
    <property type="match status" value="1"/>
</dbReference>
<evidence type="ECO:0000256" key="2">
    <source>
        <dbReference type="SAM" id="MobiDB-lite"/>
    </source>
</evidence>
<feature type="compositionally biased region" description="Basic residues" evidence="2">
    <location>
        <begin position="473"/>
        <end position="483"/>
    </location>
</feature>
<reference evidence="3" key="1">
    <citation type="submission" date="2021-01" db="EMBL/GenBank/DDBJ databases">
        <authorList>
            <person name="Zahm M."/>
            <person name="Roques C."/>
            <person name="Cabau C."/>
            <person name="Klopp C."/>
            <person name="Donnadieu C."/>
            <person name="Jouanno E."/>
            <person name="Lampietro C."/>
            <person name="Louis A."/>
            <person name="Herpin A."/>
            <person name="Echchiki A."/>
            <person name="Berthelot C."/>
            <person name="Parey E."/>
            <person name="Roest-Crollius H."/>
            <person name="Braasch I."/>
            <person name="Postlethwait J."/>
            <person name="Bobe J."/>
            <person name="Montfort J."/>
            <person name="Bouchez O."/>
            <person name="Begum T."/>
            <person name="Mejri S."/>
            <person name="Adams A."/>
            <person name="Chen W.-J."/>
            <person name="Guiguen Y."/>
        </authorList>
    </citation>
    <scope>NUCLEOTIDE SEQUENCE</scope>
    <source>
        <strain evidence="3">YG-15Mar2019-1</strain>
        <tissue evidence="3">Brain</tissue>
    </source>
</reference>
<dbReference type="EMBL" id="JAFDVH010000022">
    <property type="protein sequence ID" value="KAG7456744.1"/>
    <property type="molecule type" value="Genomic_DNA"/>
</dbReference>
<dbReference type="PANTHER" id="PTHR15917:SF0">
    <property type="entry name" value="PROTEIN LARGEN"/>
    <property type="match status" value="1"/>
</dbReference>
<feature type="compositionally biased region" description="Basic and acidic residues" evidence="2">
    <location>
        <begin position="66"/>
        <end position="79"/>
    </location>
</feature>
<dbReference type="GO" id="GO:0045793">
    <property type="term" value="P:positive regulation of cell size"/>
    <property type="evidence" value="ECO:0007669"/>
    <property type="project" value="TreeGrafter"/>
</dbReference>
<feature type="compositionally biased region" description="Polar residues" evidence="2">
    <location>
        <begin position="261"/>
        <end position="287"/>
    </location>
</feature>
<dbReference type="GO" id="GO:0045727">
    <property type="term" value="P:positive regulation of translation"/>
    <property type="evidence" value="ECO:0007669"/>
    <property type="project" value="TreeGrafter"/>
</dbReference>
<dbReference type="InterPro" id="IPR027997">
    <property type="entry name" value="Largen/INSYN1"/>
</dbReference>
<dbReference type="Proteomes" id="UP001046870">
    <property type="component" value="Chromosome 22"/>
</dbReference>
<feature type="region of interest" description="Disordered" evidence="2">
    <location>
        <begin position="197"/>
        <end position="287"/>
    </location>
</feature>
<evidence type="ECO:0000313" key="3">
    <source>
        <dbReference type="EMBL" id="KAG7456744.1"/>
    </source>
</evidence>
<sequence>MHPGSRQPGRRCTAQRGNLCHRWLRGGLHLQREPALRGPRWQTERPPPLPDRQKGTRLGAGGEPGELQREVGADPRGRPPSEGPDLCGGQGQWNPARWVRTPEPGPQFRAAEERCRGCSCPGHYCWAGPHPLRMKCAPLPPNGFGGGQNHRSEPGGASDWQLRDHAPERYCSDPQVPEQVHSRTQGYNRQAALNSAPFPSQEFSSDCHTVNDSVGPKKQPERLCNGLGSVHGGFFPTEVPQTRPPRPREQGPLQPSSSPSHLQTETPSKGRGQKTQLALNGPQRNQATVRDQIRRVVEDLEGVLCGLKQVHLEMKEVVQQIDLLTSHIDLNAVDAGSSSRMISYSHPRVGGQGSAHEQPISPAHSPSVLMTDRGVPACSSPPGPRPSFLSNGIRPTTHPPRDQGGGAYYRPGETEPRLSVPVTQTQTQGGWHGSGMAAPRDRRPPPYPHDRQVEKLGTRAKGPPSSLKTPPHPGKRRQASSAV</sequence>
<feature type="compositionally biased region" description="Polar residues" evidence="2">
    <location>
        <begin position="197"/>
        <end position="212"/>
    </location>
</feature>
<organism evidence="3 4">
    <name type="scientific">Megalops atlanticus</name>
    <name type="common">Tarpon</name>
    <name type="synonym">Clupea gigantea</name>
    <dbReference type="NCBI Taxonomy" id="7932"/>
    <lineage>
        <taxon>Eukaryota</taxon>
        <taxon>Metazoa</taxon>
        <taxon>Chordata</taxon>
        <taxon>Craniata</taxon>
        <taxon>Vertebrata</taxon>
        <taxon>Euteleostomi</taxon>
        <taxon>Actinopterygii</taxon>
        <taxon>Neopterygii</taxon>
        <taxon>Teleostei</taxon>
        <taxon>Elopiformes</taxon>
        <taxon>Megalopidae</taxon>
        <taxon>Megalops</taxon>
    </lineage>
</organism>
<name>A0A9D3T1G9_MEGAT</name>
<evidence type="ECO:0000256" key="1">
    <source>
        <dbReference type="ARBA" id="ARBA00023054"/>
    </source>
</evidence>
<accession>A0A9D3T1G9</accession>
<gene>
    <name evidence="3" type="ORF">MATL_G00239260</name>
</gene>
<evidence type="ECO:0000313" key="4">
    <source>
        <dbReference type="Proteomes" id="UP001046870"/>
    </source>
</evidence>
<evidence type="ECO:0008006" key="5">
    <source>
        <dbReference type="Google" id="ProtNLM"/>
    </source>
</evidence>
<protein>
    <recommendedName>
        <fullName evidence="5">Protein Largen</fullName>
    </recommendedName>
</protein>
<comment type="caution">
    <text evidence="3">The sequence shown here is derived from an EMBL/GenBank/DDBJ whole genome shotgun (WGS) entry which is preliminary data.</text>
</comment>
<feature type="region of interest" description="Disordered" evidence="2">
    <location>
        <begin position="27"/>
        <end position="99"/>
    </location>
</feature>
<dbReference type="AlphaFoldDB" id="A0A9D3T1G9"/>
<feature type="compositionally biased region" description="Basic and acidic residues" evidence="2">
    <location>
        <begin position="439"/>
        <end position="457"/>
    </location>
</feature>
<feature type="region of interest" description="Disordered" evidence="2">
    <location>
        <begin position="347"/>
        <end position="483"/>
    </location>
</feature>
<dbReference type="OrthoDB" id="8615648at2759"/>